<dbReference type="EMBL" id="SSOP01000204">
    <property type="protein sequence ID" value="KAB5590044.1"/>
    <property type="molecule type" value="Genomic_DNA"/>
</dbReference>
<dbReference type="AlphaFoldDB" id="A0A5N5QEE8"/>
<gene>
    <name evidence="2" type="ORF">CTheo_6516</name>
</gene>
<name>A0A5N5QEE8_9AGAM</name>
<dbReference type="OrthoDB" id="3244980at2759"/>
<feature type="region of interest" description="Disordered" evidence="1">
    <location>
        <begin position="231"/>
        <end position="255"/>
    </location>
</feature>
<organism evidence="2 3">
    <name type="scientific">Ceratobasidium theobromae</name>
    <dbReference type="NCBI Taxonomy" id="1582974"/>
    <lineage>
        <taxon>Eukaryota</taxon>
        <taxon>Fungi</taxon>
        <taxon>Dikarya</taxon>
        <taxon>Basidiomycota</taxon>
        <taxon>Agaricomycotina</taxon>
        <taxon>Agaricomycetes</taxon>
        <taxon>Cantharellales</taxon>
        <taxon>Ceratobasidiaceae</taxon>
        <taxon>Ceratobasidium</taxon>
    </lineage>
</organism>
<accession>A0A5N5QEE8</accession>
<keyword evidence="3" id="KW-1185">Reference proteome</keyword>
<protein>
    <submittedName>
        <fullName evidence="2">Uncharacterized protein</fullName>
    </submittedName>
</protein>
<evidence type="ECO:0000313" key="2">
    <source>
        <dbReference type="EMBL" id="KAB5590044.1"/>
    </source>
</evidence>
<dbReference type="Proteomes" id="UP000383932">
    <property type="component" value="Unassembled WGS sequence"/>
</dbReference>
<evidence type="ECO:0000256" key="1">
    <source>
        <dbReference type="SAM" id="MobiDB-lite"/>
    </source>
</evidence>
<sequence>MTTTTTTTIYTPLLSSRQYPLSCSEIAHILLTAFSKPSGETRYLVSLVLQSIHNYFEEEDQPLIEEKHLEAIGCLSDSLMALATRLEVDLKNEAWTGNAVKDVQAMYRRIVFKLTDFLLDTTAGDPRAAVVAIRATVEDARRYLTISDTRTVERDIGLTASKYGISYIKAATIEDEFMVSAPQGPMIYEGRLVRMRVGLKSVLKGRKWGKRGGKAGEGELAKVEEKEKDSAEVIKSPVSDASDSGVSMAGEESSDEWIYGDGEVVGSRSFDEVCGLVWNLMELDSSMPRF</sequence>
<comment type="caution">
    <text evidence="2">The sequence shown here is derived from an EMBL/GenBank/DDBJ whole genome shotgun (WGS) entry which is preliminary data.</text>
</comment>
<proteinExistence type="predicted"/>
<reference evidence="2 3" key="1">
    <citation type="journal article" date="2019" name="Fungal Biol. Biotechnol.">
        <title>Draft genome sequence of fastidious pathogen Ceratobasidium theobromae, which causes vascular-streak dieback in Theobroma cacao.</title>
        <authorList>
            <person name="Ali S.S."/>
            <person name="Asman A."/>
            <person name="Shao J."/>
            <person name="Firmansyah A.P."/>
            <person name="Susilo A.W."/>
            <person name="Rosmana A."/>
            <person name="McMahon P."/>
            <person name="Junaid M."/>
            <person name="Guest D."/>
            <person name="Kheng T.Y."/>
            <person name="Meinhardt L.W."/>
            <person name="Bailey B.A."/>
        </authorList>
    </citation>
    <scope>NUCLEOTIDE SEQUENCE [LARGE SCALE GENOMIC DNA]</scope>
    <source>
        <strain evidence="2 3">CT2</strain>
    </source>
</reference>
<evidence type="ECO:0000313" key="3">
    <source>
        <dbReference type="Proteomes" id="UP000383932"/>
    </source>
</evidence>